<sequence length="379" mass="40906">MRAALQRLLTVIFVVLAGTAVSGCASRPGPELLDTALEPVPGAKVVTVYVATTRDRNIPGSKAFGEAWGRQTGYAAYRISLPPDHKQGQIEWPNGKPDPAHNFVTVEQRPLDHAAFASTVARRGASGQPPKVWVFVHGFNTNFQEAVYRLAQMVGDSGTDTVPILFAWPSAGTVTGYVADKDAATYSRDALANLLTELAQEKTTGKITLIGHSMGGWLTAETLRQLRIAGRGKVLERLQVVLAAPDIDVDVFREQMAVVGRMDPPLTVLVSSDDLALRVSGRIAGARKRLGALDVDDPRVQELALQYDLRIIDISGLQASDEFKHDRFVGLAAIYPKLQEQQDSRPDLQLRRAGAFVFNAVGTTLSAPFSLAGQALTGE</sequence>
<feature type="chain" id="PRO_5046034217" evidence="1">
    <location>
        <begin position="18"/>
        <end position="379"/>
    </location>
</feature>
<dbReference type="Proteomes" id="UP001203284">
    <property type="component" value="Unassembled WGS sequence"/>
</dbReference>
<dbReference type="InterPro" id="IPR029058">
    <property type="entry name" value="AB_hydrolase_fold"/>
</dbReference>
<name>A0ABT0DD40_9HYPH</name>
<evidence type="ECO:0000313" key="3">
    <source>
        <dbReference type="Proteomes" id="UP001203284"/>
    </source>
</evidence>
<keyword evidence="3" id="KW-1185">Reference proteome</keyword>
<dbReference type="GO" id="GO:0016787">
    <property type="term" value="F:hydrolase activity"/>
    <property type="evidence" value="ECO:0007669"/>
    <property type="project" value="UniProtKB-KW"/>
</dbReference>
<evidence type="ECO:0000313" key="2">
    <source>
        <dbReference type="EMBL" id="MCK0197881.1"/>
    </source>
</evidence>
<protein>
    <submittedName>
        <fullName evidence="2">Alpha/beta fold hydrolase</fullName>
    </submittedName>
</protein>
<dbReference type="Pfam" id="PF05990">
    <property type="entry name" value="DUF900"/>
    <property type="match status" value="1"/>
</dbReference>
<dbReference type="EMBL" id="JALKCH010000008">
    <property type="protein sequence ID" value="MCK0197881.1"/>
    <property type="molecule type" value="Genomic_DNA"/>
</dbReference>
<dbReference type="InterPro" id="IPR010297">
    <property type="entry name" value="DUF900_hydrolase"/>
</dbReference>
<reference evidence="2 3" key="1">
    <citation type="submission" date="2022-04" db="EMBL/GenBank/DDBJ databases">
        <authorList>
            <person name="Grouzdev D.S."/>
            <person name="Pantiukh K.S."/>
            <person name="Krutkina M.S."/>
        </authorList>
    </citation>
    <scope>NUCLEOTIDE SEQUENCE [LARGE SCALE GENOMIC DNA]</scope>
    <source>
        <strain evidence="2 3">6x-1</strain>
    </source>
</reference>
<dbReference type="PANTHER" id="PTHR36513:SF1">
    <property type="entry name" value="TRANSMEMBRANE PROTEIN"/>
    <property type="match status" value="1"/>
</dbReference>
<gene>
    <name evidence="2" type="ORF">MWN34_13280</name>
</gene>
<dbReference type="PROSITE" id="PS51257">
    <property type="entry name" value="PROKAR_LIPOPROTEIN"/>
    <property type="match status" value="1"/>
</dbReference>
<dbReference type="PIRSF" id="PIRSF033909">
    <property type="entry name" value="UCP033909"/>
    <property type="match status" value="1"/>
</dbReference>
<dbReference type="SUPFAM" id="SSF53474">
    <property type="entry name" value="alpha/beta-Hydrolases"/>
    <property type="match status" value="1"/>
</dbReference>
<keyword evidence="2" id="KW-0378">Hydrolase</keyword>
<comment type="caution">
    <text evidence="2">The sequence shown here is derived from an EMBL/GenBank/DDBJ whole genome shotgun (WGS) entry which is preliminary data.</text>
</comment>
<accession>A0ABT0DD40</accession>
<feature type="signal peptide" evidence="1">
    <location>
        <begin position="1"/>
        <end position="17"/>
    </location>
</feature>
<dbReference type="Gene3D" id="3.40.50.1820">
    <property type="entry name" value="alpha/beta hydrolase"/>
    <property type="match status" value="1"/>
</dbReference>
<evidence type="ECO:0000256" key="1">
    <source>
        <dbReference type="SAM" id="SignalP"/>
    </source>
</evidence>
<proteinExistence type="predicted"/>
<keyword evidence="1" id="KW-0732">Signal</keyword>
<dbReference type="PANTHER" id="PTHR36513">
    <property type="entry name" value="ABC TRANSMEMBRANE TYPE-1 DOMAIN-CONTAINING PROTEIN"/>
    <property type="match status" value="1"/>
</dbReference>
<dbReference type="InterPro" id="IPR014586">
    <property type="entry name" value="UCP033909"/>
</dbReference>
<organism evidence="2 3">
    <name type="scientific">Ancylobacter crimeensis</name>
    <dbReference type="NCBI Taxonomy" id="2579147"/>
    <lineage>
        <taxon>Bacteria</taxon>
        <taxon>Pseudomonadati</taxon>
        <taxon>Pseudomonadota</taxon>
        <taxon>Alphaproteobacteria</taxon>
        <taxon>Hyphomicrobiales</taxon>
        <taxon>Xanthobacteraceae</taxon>
        <taxon>Ancylobacter</taxon>
    </lineage>
</organism>